<accession>A0A915L0B3</accession>
<dbReference type="AlphaFoldDB" id="A0A915L0B3"/>
<name>A0A915L0B3_ROMCU</name>
<reference evidence="2" key="1">
    <citation type="submission" date="2022-11" db="UniProtKB">
        <authorList>
            <consortium name="WormBaseParasite"/>
        </authorList>
    </citation>
    <scope>IDENTIFICATION</scope>
</reference>
<protein>
    <submittedName>
        <fullName evidence="2">Uncharacterized protein</fullName>
    </submittedName>
</protein>
<dbReference type="Proteomes" id="UP000887565">
    <property type="component" value="Unplaced"/>
</dbReference>
<sequence length="67" mass="7461">MQCTLCIYTDALASTLHFPPSRVERPCSRGLKGSMVKHTGSRVTIIVELRDAVSIKHKPTLHFKLLA</sequence>
<organism evidence="1 2">
    <name type="scientific">Romanomermis culicivorax</name>
    <name type="common">Nematode worm</name>
    <dbReference type="NCBI Taxonomy" id="13658"/>
    <lineage>
        <taxon>Eukaryota</taxon>
        <taxon>Metazoa</taxon>
        <taxon>Ecdysozoa</taxon>
        <taxon>Nematoda</taxon>
        <taxon>Enoplea</taxon>
        <taxon>Dorylaimia</taxon>
        <taxon>Mermithida</taxon>
        <taxon>Mermithoidea</taxon>
        <taxon>Mermithidae</taxon>
        <taxon>Romanomermis</taxon>
    </lineage>
</organism>
<evidence type="ECO:0000313" key="2">
    <source>
        <dbReference type="WBParaSite" id="nRc.2.0.1.t44145-RA"/>
    </source>
</evidence>
<dbReference type="WBParaSite" id="nRc.2.0.1.t44145-RA">
    <property type="protein sequence ID" value="nRc.2.0.1.t44145-RA"/>
    <property type="gene ID" value="nRc.2.0.1.g44145"/>
</dbReference>
<keyword evidence="1" id="KW-1185">Reference proteome</keyword>
<proteinExistence type="predicted"/>
<evidence type="ECO:0000313" key="1">
    <source>
        <dbReference type="Proteomes" id="UP000887565"/>
    </source>
</evidence>